<gene>
    <name evidence="1" type="ORF">B6N60_03324</name>
</gene>
<accession>A0A975T9D4</accession>
<organism evidence="1 2">
    <name type="scientific">Richelia sinica FACHB-800</name>
    <dbReference type="NCBI Taxonomy" id="1357546"/>
    <lineage>
        <taxon>Bacteria</taxon>
        <taxon>Bacillati</taxon>
        <taxon>Cyanobacteriota</taxon>
        <taxon>Cyanophyceae</taxon>
        <taxon>Nostocales</taxon>
        <taxon>Nostocaceae</taxon>
        <taxon>Richelia</taxon>
    </lineage>
</organism>
<protein>
    <recommendedName>
        <fullName evidence="3">Phytanoyl-CoA dioxygenase</fullName>
    </recommendedName>
</protein>
<reference evidence="1" key="1">
    <citation type="submission" date="2017-04" db="EMBL/GenBank/DDBJ databases">
        <title>Genome deletions in a multicellular cyanobacterial endosymbiont for morphological adaptation in marine diatoms.</title>
        <authorList>
            <person name="Wang Y."/>
            <person name="Gao H."/>
            <person name="Li R."/>
            <person name="Xu X."/>
        </authorList>
    </citation>
    <scope>NUCLEOTIDE SEQUENCE</scope>
    <source>
        <strain evidence="1">FACHB 800</strain>
    </source>
</reference>
<evidence type="ECO:0008006" key="3">
    <source>
        <dbReference type="Google" id="ProtNLM"/>
    </source>
</evidence>
<dbReference type="EMBL" id="CP021056">
    <property type="protein sequence ID" value="QXE24618.1"/>
    <property type="molecule type" value="Genomic_DNA"/>
</dbReference>
<dbReference type="KEGG" id="rsin:B6N60_03324"/>
<evidence type="ECO:0000313" key="1">
    <source>
        <dbReference type="EMBL" id="QXE24618.1"/>
    </source>
</evidence>
<dbReference type="RefSeq" id="WP_199317585.1">
    <property type="nucleotide sequence ID" value="NZ_CP021056.1"/>
</dbReference>
<proteinExistence type="predicted"/>
<evidence type="ECO:0000313" key="2">
    <source>
        <dbReference type="Proteomes" id="UP000683511"/>
    </source>
</evidence>
<keyword evidence="2" id="KW-1185">Reference proteome</keyword>
<dbReference type="Gene3D" id="2.60.120.620">
    <property type="entry name" value="q2cbj1_9rhob like domain"/>
    <property type="match status" value="1"/>
</dbReference>
<sequence length="282" mass="32652">MSIFGRFSTIRIAINSLRKKTITHRYDVSKSILSPLDTTIAVQALKTDGLFLGINLPVDIRKEILKFAISHECYGDSNPSLGFKIFQKQQVEAKINIVFNKAQYFNTSYLCPTIQKIVDDPILLEIASQYLETEPIFTGSRLWWIFAVDDIHYDPRQTVSYYHYDLDDYSCVRFFFYLTDVDIHSGPHICIRGSHHQKKITHVIFPFKRRTDEEIAEAYGKENIVTICGQAGFGFAEDTICYHKAERPLEKDRLILQIQYAGKNYGNHNDIMDTQYLKTILD</sequence>
<name>A0A975T9D4_9NOST</name>
<dbReference type="Proteomes" id="UP000683511">
    <property type="component" value="Chromosome"/>
</dbReference>
<dbReference type="SUPFAM" id="SSF51197">
    <property type="entry name" value="Clavaminate synthase-like"/>
    <property type="match status" value="1"/>
</dbReference>
<dbReference type="AlphaFoldDB" id="A0A975T9D4"/>